<sequence>MRSKLKNYPPFIERKFIRFADSGERDQNEFRILQWNMLARSLCYMEDNSTVPKEVYEWSTYRLWRTLEELVQYNCDILCIEEADAYEQLKPYLHSIGYTSIFCPKFFSPCLDMVPNVGPDGCAIFYKLSLFEPVNMSCEKIVTNSEVNSQIFIILQLRHRATNKVITLVCLHLKSKEDYHEKRQAQIGEVLKSLKSHLNGAFEEGYQNHPVMLLGDFNGEPFEKFYDLIQNDQDLSLRDAYTMPDGSKQPTTIKKRKNDDGMIKRAIDYIFYTPNALKLTEYLDLPFEHENINKNGLPNLNYSSDHLSLVANFKFI</sequence>
<keyword evidence="2" id="KW-0378">Hydrolase</keyword>
<proteinExistence type="inferred from homology"/>
<dbReference type="Proteomes" id="UP000276133">
    <property type="component" value="Unassembled WGS sequence"/>
</dbReference>
<dbReference type="Gene3D" id="3.60.10.10">
    <property type="entry name" value="Endonuclease/exonuclease/phosphatase"/>
    <property type="match status" value="1"/>
</dbReference>
<dbReference type="OrthoDB" id="276515at2759"/>
<comment type="caution">
    <text evidence="3">The sequence shown here is derived from an EMBL/GenBank/DDBJ whole genome shotgun (WGS) entry which is preliminary data.</text>
</comment>
<accession>A0A3M7PH41</accession>
<dbReference type="GO" id="GO:0006139">
    <property type="term" value="P:nucleobase-containing compound metabolic process"/>
    <property type="evidence" value="ECO:0007669"/>
    <property type="project" value="UniProtKB-ARBA"/>
</dbReference>
<comment type="similarity">
    <text evidence="1">Belongs to the CCR4/nocturin family.</text>
</comment>
<dbReference type="EMBL" id="REGN01010818">
    <property type="protein sequence ID" value="RMZ98372.1"/>
    <property type="molecule type" value="Genomic_DNA"/>
</dbReference>
<dbReference type="InterPro" id="IPR036691">
    <property type="entry name" value="Endo/exonu/phosph_ase_sf"/>
</dbReference>
<evidence type="ECO:0000313" key="3">
    <source>
        <dbReference type="EMBL" id="RMZ98372.1"/>
    </source>
</evidence>
<reference evidence="3 4" key="1">
    <citation type="journal article" date="2018" name="Sci. Rep.">
        <title>Genomic signatures of local adaptation to the degree of environmental predictability in rotifers.</title>
        <authorList>
            <person name="Franch-Gras L."/>
            <person name="Hahn C."/>
            <person name="Garcia-Roger E.M."/>
            <person name="Carmona M.J."/>
            <person name="Serra M."/>
            <person name="Gomez A."/>
        </authorList>
    </citation>
    <scope>NUCLEOTIDE SEQUENCE [LARGE SCALE GENOMIC DNA]</scope>
    <source>
        <strain evidence="3">HYR1</strain>
    </source>
</reference>
<dbReference type="GO" id="GO:0000175">
    <property type="term" value="F:3'-5'-RNA exonuclease activity"/>
    <property type="evidence" value="ECO:0007669"/>
    <property type="project" value="TreeGrafter"/>
</dbReference>
<keyword evidence="4" id="KW-1185">Reference proteome</keyword>
<protein>
    <submittedName>
        <fullName evidence="3">Uncharacterized protein</fullName>
    </submittedName>
</protein>
<dbReference type="AlphaFoldDB" id="A0A3M7PH41"/>
<evidence type="ECO:0000256" key="1">
    <source>
        <dbReference type="ARBA" id="ARBA00010774"/>
    </source>
</evidence>
<organism evidence="3 4">
    <name type="scientific">Brachionus plicatilis</name>
    <name type="common">Marine rotifer</name>
    <name type="synonym">Brachionus muelleri</name>
    <dbReference type="NCBI Taxonomy" id="10195"/>
    <lineage>
        <taxon>Eukaryota</taxon>
        <taxon>Metazoa</taxon>
        <taxon>Spiralia</taxon>
        <taxon>Gnathifera</taxon>
        <taxon>Rotifera</taxon>
        <taxon>Eurotatoria</taxon>
        <taxon>Monogononta</taxon>
        <taxon>Pseudotrocha</taxon>
        <taxon>Ploima</taxon>
        <taxon>Brachionidae</taxon>
        <taxon>Brachionus</taxon>
    </lineage>
</organism>
<dbReference type="STRING" id="10195.A0A3M7PH41"/>
<dbReference type="InterPro" id="IPR050410">
    <property type="entry name" value="CCR4/nocturin_mRNA_transcr"/>
</dbReference>
<evidence type="ECO:0000256" key="2">
    <source>
        <dbReference type="ARBA" id="ARBA00022801"/>
    </source>
</evidence>
<dbReference type="SUPFAM" id="SSF56219">
    <property type="entry name" value="DNase I-like"/>
    <property type="match status" value="1"/>
</dbReference>
<evidence type="ECO:0000313" key="4">
    <source>
        <dbReference type="Proteomes" id="UP000276133"/>
    </source>
</evidence>
<gene>
    <name evidence="3" type="ORF">BpHYR1_020419</name>
</gene>
<dbReference type="PANTHER" id="PTHR12121">
    <property type="entry name" value="CARBON CATABOLITE REPRESSOR PROTEIN 4"/>
    <property type="match status" value="1"/>
</dbReference>
<dbReference type="PANTHER" id="PTHR12121:SF45">
    <property type="entry name" value="NOCTURNIN"/>
    <property type="match status" value="1"/>
</dbReference>
<name>A0A3M7PH41_BRAPC</name>